<dbReference type="Proteomes" id="UP001642360">
    <property type="component" value="Unassembled WGS sequence"/>
</dbReference>
<dbReference type="SMART" id="SM00298">
    <property type="entry name" value="CHROMO"/>
    <property type="match status" value="1"/>
</dbReference>
<gene>
    <name evidence="2" type="ORF">ILEXP_LOCUS24021</name>
</gene>
<dbReference type="Pfam" id="PF00385">
    <property type="entry name" value="Chromo"/>
    <property type="match status" value="1"/>
</dbReference>
<proteinExistence type="predicted"/>
<name>A0ABC8SEH7_9AQUA</name>
<feature type="domain" description="Chromo" evidence="1">
    <location>
        <begin position="82"/>
        <end position="135"/>
    </location>
</feature>
<dbReference type="EMBL" id="CAUOFW020002724">
    <property type="protein sequence ID" value="CAK9155609.1"/>
    <property type="molecule type" value="Genomic_DNA"/>
</dbReference>
<dbReference type="InterPro" id="IPR000953">
    <property type="entry name" value="Chromo/chromo_shadow_dom"/>
</dbReference>
<comment type="caution">
    <text evidence="2">The sequence shown here is derived from an EMBL/GenBank/DDBJ whole genome shotgun (WGS) entry which is preliminary data.</text>
</comment>
<evidence type="ECO:0000313" key="3">
    <source>
        <dbReference type="Proteomes" id="UP001642360"/>
    </source>
</evidence>
<dbReference type="SUPFAM" id="SSF54160">
    <property type="entry name" value="Chromo domain-like"/>
    <property type="match status" value="1"/>
</dbReference>
<dbReference type="InterPro" id="IPR023780">
    <property type="entry name" value="Chromo_domain"/>
</dbReference>
<evidence type="ECO:0000313" key="2">
    <source>
        <dbReference type="EMBL" id="CAK9155609.1"/>
    </source>
</evidence>
<evidence type="ECO:0000259" key="1">
    <source>
        <dbReference type="PROSITE" id="PS50013"/>
    </source>
</evidence>
<dbReference type="InterPro" id="IPR016197">
    <property type="entry name" value="Chromo-like_dom_sf"/>
</dbReference>
<dbReference type="PROSITE" id="PS50013">
    <property type="entry name" value="CHROMO_2"/>
    <property type="match status" value="1"/>
</dbReference>
<dbReference type="Pfam" id="PF24626">
    <property type="entry name" value="SH3_Tf2-1"/>
    <property type="match status" value="1"/>
</dbReference>
<keyword evidence="3" id="KW-1185">Reference proteome</keyword>
<accession>A0ABC8SEH7</accession>
<reference evidence="2 3" key="1">
    <citation type="submission" date="2024-02" db="EMBL/GenBank/DDBJ databases">
        <authorList>
            <person name="Vignale AGUSTIN F."/>
            <person name="Sosa J E."/>
            <person name="Modenutti C."/>
        </authorList>
    </citation>
    <scope>NUCLEOTIDE SEQUENCE [LARGE SCALE GENOMIC DNA]</scope>
</reference>
<dbReference type="AlphaFoldDB" id="A0ABC8SEH7"/>
<dbReference type="Gene3D" id="2.40.50.40">
    <property type="match status" value="1"/>
</dbReference>
<organism evidence="2 3">
    <name type="scientific">Ilex paraguariensis</name>
    <name type="common">yerba mate</name>
    <dbReference type="NCBI Taxonomy" id="185542"/>
    <lineage>
        <taxon>Eukaryota</taxon>
        <taxon>Viridiplantae</taxon>
        <taxon>Streptophyta</taxon>
        <taxon>Embryophyta</taxon>
        <taxon>Tracheophyta</taxon>
        <taxon>Spermatophyta</taxon>
        <taxon>Magnoliopsida</taxon>
        <taxon>eudicotyledons</taxon>
        <taxon>Gunneridae</taxon>
        <taxon>Pentapetalae</taxon>
        <taxon>asterids</taxon>
        <taxon>campanulids</taxon>
        <taxon>Aquifoliales</taxon>
        <taxon>Aquifoliaceae</taxon>
        <taxon>Ilex</taxon>
    </lineage>
</organism>
<sequence>MVRVRPKRYPKGVYNKLHSKSVSSYKIMKKMSSNAYVLNLLKNMGISNVFNTENLTLYRAYDDNTPTDVTVPKLPPDPRVKEETEDIIDHQLVSTRGGGYQKYLIKWIGGPLSDCTWITDNELQCLNPNFYEQFHAFNSLGLSFFKPERDDGDK</sequence>
<dbReference type="InterPro" id="IPR056924">
    <property type="entry name" value="SH3_Tf2-1"/>
</dbReference>
<protein>
    <recommendedName>
        <fullName evidence="1">Chromo domain-containing protein</fullName>
    </recommendedName>
</protein>